<keyword evidence="3" id="KW-1185">Reference proteome</keyword>
<reference evidence="2 3" key="1">
    <citation type="submission" date="2020-01" db="EMBL/GenBank/DDBJ databases">
        <authorList>
            <person name="Gupta K D."/>
        </authorList>
    </citation>
    <scope>NUCLEOTIDE SEQUENCE [LARGE SCALE GENOMIC DNA]</scope>
</reference>
<protein>
    <submittedName>
        <fullName evidence="2">Uncharacterized protein</fullName>
    </submittedName>
</protein>
<proteinExistence type="predicted"/>
<dbReference type="AlphaFoldDB" id="A0A8S0VXL0"/>
<dbReference type="EMBL" id="CACVBS010000031">
    <property type="protein sequence ID" value="CAA7260951.1"/>
    <property type="molecule type" value="Genomic_DNA"/>
</dbReference>
<gene>
    <name evidence="2" type="ORF">AAE3_LOCUS3124</name>
</gene>
<comment type="caution">
    <text evidence="2">The sequence shown here is derived from an EMBL/GenBank/DDBJ whole genome shotgun (WGS) entry which is preliminary data.</text>
</comment>
<accession>A0A8S0VXL0</accession>
<sequence>MPAIVFDPAFLEPVSPERNKQIVAHIRDMHHVCTILHDGDNDSDESEVDELMDDSTAVAFDGILLGFLGSPARPENRYSAFVRLLRGYYPADDVAQASTVFIELPESHLIDTCCRQTLAIAPMENPFERLQAHEIIMDTRDALYAHNSSTPSSLLPSGAASTPCSRTSSSTPLTAPTIFRRRFDRVIEYRMKLRALFLKFGAGVLLDACCWFPPFSYAASLEDIPSTALLADFIRNAPVPDAQTLEYNTQPSLKPPANGLQAIIRYRDVEDIVAREPRGGGRSGSGRDSSALFGLFGPELVGRGFGRGAARIFGHPANAALGSSWGHEVDKSGPFKFPTGKLRQNPRLLKAVNSTISTIRSSMKYLKTSMSSIEFSVLITPRSGFNPQTWFTLFSALSSETAD</sequence>
<evidence type="ECO:0000256" key="1">
    <source>
        <dbReference type="SAM" id="MobiDB-lite"/>
    </source>
</evidence>
<evidence type="ECO:0000313" key="2">
    <source>
        <dbReference type="EMBL" id="CAA7260951.1"/>
    </source>
</evidence>
<dbReference type="Proteomes" id="UP000467700">
    <property type="component" value="Unassembled WGS sequence"/>
</dbReference>
<evidence type="ECO:0000313" key="3">
    <source>
        <dbReference type="Proteomes" id="UP000467700"/>
    </source>
</evidence>
<name>A0A8S0VXL0_CYCAE</name>
<feature type="region of interest" description="Disordered" evidence="1">
    <location>
        <begin position="148"/>
        <end position="168"/>
    </location>
</feature>
<organism evidence="2 3">
    <name type="scientific">Cyclocybe aegerita</name>
    <name type="common">Black poplar mushroom</name>
    <name type="synonym">Agrocybe aegerita</name>
    <dbReference type="NCBI Taxonomy" id="1973307"/>
    <lineage>
        <taxon>Eukaryota</taxon>
        <taxon>Fungi</taxon>
        <taxon>Dikarya</taxon>
        <taxon>Basidiomycota</taxon>
        <taxon>Agaricomycotina</taxon>
        <taxon>Agaricomycetes</taxon>
        <taxon>Agaricomycetidae</taxon>
        <taxon>Agaricales</taxon>
        <taxon>Agaricineae</taxon>
        <taxon>Bolbitiaceae</taxon>
        <taxon>Cyclocybe</taxon>
    </lineage>
</organism>